<evidence type="ECO:0000256" key="1">
    <source>
        <dbReference type="SAM" id="SignalP"/>
    </source>
</evidence>
<dbReference type="Gene3D" id="1.25.40.10">
    <property type="entry name" value="Tetratricopeptide repeat domain"/>
    <property type="match status" value="2"/>
</dbReference>
<dbReference type="InterPro" id="IPR006597">
    <property type="entry name" value="Sel1-like"/>
</dbReference>
<evidence type="ECO:0000313" key="2">
    <source>
        <dbReference type="EMBL" id="MBU2740052.1"/>
    </source>
</evidence>
<dbReference type="PANTHER" id="PTHR11102">
    <property type="entry name" value="SEL-1-LIKE PROTEIN"/>
    <property type="match status" value="1"/>
</dbReference>
<sequence length="248" mass="27506">MRARIVIPLALIGVFSVGNAYALTNTQAKDLMMAAAHKGNDTDLAKLESAAKSGDAAAQMWMGRYYWGAKKDDKKAVYWIRSAAAQGNARAEYRLGHAYMYGLEGLFNRVKGNYWLEKSAAQGYGWAEIAVGSDYNFGVGVPKDYVKAIYWYKQAAAHGPLSSERRAEVLLGGIEYSPSHSGPHNAEKEIYWYMEAAAHGSRNAESNLCWAYYTGRDGVPKDYSKAKYWYEKAVAQGWPAGLLPKAFR</sequence>
<dbReference type="InterPro" id="IPR011990">
    <property type="entry name" value="TPR-like_helical_dom_sf"/>
</dbReference>
<protein>
    <submittedName>
        <fullName evidence="2">Sel1 repeat family protein</fullName>
    </submittedName>
</protein>
<dbReference type="Pfam" id="PF08238">
    <property type="entry name" value="Sel1"/>
    <property type="match status" value="4"/>
</dbReference>
<organism evidence="2 3">
    <name type="scientific">Acidithiobacillus concretivorus</name>
    <dbReference type="NCBI Taxonomy" id="3063952"/>
    <lineage>
        <taxon>Bacteria</taxon>
        <taxon>Pseudomonadati</taxon>
        <taxon>Pseudomonadota</taxon>
        <taxon>Acidithiobacillia</taxon>
        <taxon>Acidithiobacillales</taxon>
        <taxon>Acidithiobacillaceae</taxon>
        <taxon>Acidithiobacillus</taxon>
    </lineage>
</organism>
<accession>A0ABS5ZU66</accession>
<name>A0ABS5ZU66_9PROT</name>
<keyword evidence="1" id="KW-0732">Signal</keyword>
<comment type="caution">
    <text evidence="2">The sequence shown here is derived from an EMBL/GenBank/DDBJ whole genome shotgun (WGS) entry which is preliminary data.</text>
</comment>
<reference evidence="2 3" key="1">
    <citation type="journal article" date="2021" name="ISME J.">
        <title>Genomic evolution of the class Acidithiobacillia: deep-branching Proteobacteria living in extreme acidic conditions.</title>
        <authorList>
            <person name="Moya-Beltran A."/>
            <person name="Beard S."/>
            <person name="Rojas-Villalobos C."/>
            <person name="Issotta F."/>
            <person name="Gallardo Y."/>
            <person name="Ulloa R."/>
            <person name="Giaveno A."/>
            <person name="Degli Esposti M."/>
            <person name="Johnson D.B."/>
            <person name="Quatrini R."/>
        </authorList>
    </citation>
    <scope>NUCLEOTIDE SEQUENCE [LARGE SCALE GENOMIC DNA]</scope>
    <source>
        <strain evidence="2 3">ATCC 19703</strain>
    </source>
</reference>
<dbReference type="PANTHER" id="PTHR11102:SF160">
    <property type="entry name" value="ERAD-ASSOCIATED E3 UBIQUITIN-PROTEIN LIGASE COMPONENT HRD3"/>
    <property type="match status" value="1"/>
</dbReference>
<dbReference type="Proteomes" id="UP001197028">
    <property type="component" value="Unassembled WGS sequence"/>
</dbReference>
<feature type="chain" id="PRO_5045211603" evidence="1">
    <location>
        <begin position="23"/>
        <end position="248"/>
    </location>
</feature>
<evidence type="ECO:0000313" key="3">
    <source>
        <dbReference type="Proteomes" id="UP001197028"/>
    </source>
</evidence>
<dbReference type="EMBL" id="JABELD010000193">
    <property type="protein sequence ID" value="MBU2740052.1"/>
    <property type="molecule type" value="Genomic_DNA"/>
</dbReference>
<dbReference type="SMART" id="SM00671">
    <property type="entry name" value="SEL1"/>
    <property type="match status" value="4"/>
</dbReference>
<dbReference type="InterPro" id="IPR050767">
    <property type="entry name" value="Sel1_AlgK"/>
</dbReference>
<feature type="signal peptide" evidence="1">
    <location>
        <begin position="1"/>
        <end position="22"/>
    </location>
</feature>
<keyword evidence="3" id="KW-1185">Reference proteome</keyword>
<proteinExistence type="predicted"/>
<gene>
    <name evidence="2" type="ORF">HJG40_14975</name>
</gene>
<dbReference type="RefSeq" id="WP_215864902.1">
    <property type="nucleotide sequence ID" value="NZ_JABELD010000193.1"/>
</dbReference>
<dbReference type="SUPFAM" id="SSF81901">
    <property type="entry name" value="HCP-like"/>
    <property type="match status" value="1"/>
</dbReference>